<feature type="transmembrane region" description="Helical" evidence="1">
    <location>
        <begin position="216"/>
        <end position="232"/>
    </location>
</feature>
<comment type="caution">
    <text evidence="3">The sequence shown here is derived from an EMBL/GenBank/DDBJ whole genome shotgun (WGS) entry which is preliminary data.</text>
</comment>
<feature type="domain" description="Acyltransferase 3" evidence="2">
    <location>
        <begin position="22"/>
        <end position="332"/>
    </location>
</feature>
<feature type="transmembrane region" description="Helical" evidence="1">
    <location>
        <begin position="239"/>
        <end position="256"/>
    </location>
</feature>
<keyword evidence="1" id="KW-1133">Transmembrane helix</keyword>
<dbReference type="AlphaFoldDB" id="A0A7W5Z1N5"/>
<dbReference type="PANTHER" id="PTHR23028:SF53">
    <property type="entry name" value="ACYL_TRANSF_3 DOMAIN-CONTAINING PROTEIN"/>
    <property type="match status" value="1"/>
</dbReference>
<feature type="transmembrane region" description="Helical" evidence="1">
    <location>
        <begin position="161"/>
        <end position="179"/>
    </location>
</feature>
<dbReference type="RefSeq" id="WP_183750160.1">
    <property type="nucleotide sequence ID" value="NZ_JACICC010000001.1"/>
</dbReference>
<name>A0A7W5Z1N5_9HYPH</name>
<evidence type="ECO:0000313" key="3">
    <source>
        <dbReference type="EMBL" id="MBB3808126.1"/>
    </source>
</evidence>
<dbReference type="EMBL" id="JACICC010000001">
    <property type="protein sequence ID" value="MBB3808126.1"/>
    <property type="molecule type" value="Genomic_DNA"/>
</dbReference>
<feature type="transmembrane region" description="Helical" evidence="1">
    <location>
        <begin position="23"/>
        <end position="41"/>
    </location>
</feature>
<gene>
    <name evidence="3" type="ORF">FHS81_000180</name>
</gene>
<feature type="transmembrane region" description="Helical" evidence="1">
    <location>
        <begin position="91"/>
        <end position="116"/>
    </location>
</feature>
<keyword evidence="4" id="KW-1185">Reference proteome</keyword>
<dbReference type="PANTHER" id="PTHR23028">
    <property type="entry name" value="ACETYLTRANSFERASE"/>
    <property type="match status" value="1"/>
</dbReference>
<accession>A0A7W5Z1N5</accession>
<dbReference type="InterPro" id="IPR050879">
    <property type="entry name" value="Acyltransferase_3"/>
</dbReference>
<organism evidence="3 4">
    <name type="scientific">Pseudochelatococcus contaminans</name>
    <dbReference type="NCBI Taxonomy" id="1538103"/>
    <lineage>
        <taxon>Bacteria</taxon>
        <taxon>Pseudomonadati</taxon>
        <taxon>Pseudomonadota</taxon>
        <taxon>Alphaproteobacteria</taxon>
        <taxon>Hyphomicrobiales</taxon>
        <taxon>Chelatococcaceae</taxon>
        <taxon>Pseudochelatococcus</taxon>
    </lineage>
</organism>
<feature type="transmembrane region" description="Helical" evidence="1">
    <location>
        <begin position="317"/>
        <end position="335"/>
    </location>
</feature>
<reference evidence="3 4" key="1">
    <citation type="submission" date="2020-08" db="EMBL/GenBank/DDBJ databases">
        <title>Genomic Encyclopedia of Type Strains, Phase IV (KMG-IV): sequencing the most valuable type-strain genomes for metagenomic binning, comparative biology and taxonomic classification.</title>
        <authorList>
            <person name="Goeker M."/>
        </authorList>
    </citation>
    <scope>NUCLEOTIDE SEQUENCE [LARGE SCALE GENOMIC DNA]</scope>
    <source>
        <strain evidence="3 4">DSM 28760</strain>
    </source>
</reference>
<proteinExistence type="predicted"/>
<dbReference type="GO" id="GO:0000271">
    <property type="term" value="P:polysaccharide biosynthetic process"/>
    <property type="evidence" value="ECO:0007669"/>
    <property type="project" value="TreeGrafter"/>
</dbReference>
<dbReference type="Pfam" id="PF01757">
    <property type="entry name" value="Acyl_transf_3"/>
    <property type="match status" value="1"/>
</dbReference>
<dbReference type="GO" id="GO:0016020">
    <property type="term" value="C:membrane"/>
    <property type="evidence" value="ECO:0007669"/>
    <property type="project" value="TreeGrafter"/>
</dbReference>
<feature type="transmembrane region" description="Helical" evidence="1">
    <location>
        <begin position="61"/>
        <end position="79"/>
    </location>
</feature>
<evidence type="ECO:0000259" key="2">
    <source>
        <dbReference type="Pfam" id="PF01757"/>
    </source>
</evidence>
<keyword evidence="1" id="KW-0812">Transmembrane</keyword>
<sequence>MTRFWATVSVEASMARGGDNFSLLRHLLALAVIVSHAFSVGTGVGADEPLHTSTGFSLGEHAVNGFFAISGFLVTMSFVHRGPLDYVVARALRIAPALIAAVLVCAFLLGPAMTILPLSDYFRDPQLWRFIQATLTTLKSTAPLPGVFTESPFHFPLGTVWTLKYEVICYAVVLALGVAGALRHRVVVLALVTGLVAASLWLDFLHPEAGKGTQTSIRLPLIFLGGSLLYLYRQHVPFNPLIAVGLFAATWLVAGTPLYHTLLFLAQIYGVLWLALGAPVAMRMPRADLSYGLYLYGWPVQQVLFVFFPAASAAMMIAPAMVLSAIVAALSWYLIEQPALALKGRLMAVRDRRIAKA</sequence>
<dbReference type="Proteomes" id="UP000537592">
    <property type="component" value="Unassembled WGS sequence"/>
</dbReference>
<dbReference type="InterPro" id="IPR002656">
    <property type="entry name" value="Acyl_transf_3_dom"/>
</dbReference>
<keyword evidence="1" id="KW-0472">Membrane</keyword>
<evidence type="ECO:0000256" key="1">
    <source>
        <dbReference type="SAM" id="Phobius"/>
    </source>
</evidence>
<feature type="transmembrane region" description="Helical" evidence="1">
    <location>
        <begin position="262"/>
        <end position="281"/>
    </location>
</feature>
<dbReference type="GO" id="GO:0016747">
    <property type="term" value="F:acyltransferase activity, transferring groups other than amino-acyl groups"/>
    <property type="evidence" value="ECO:0007669"/>
    <property type="project" value="InterPro"/>
</dbReference>
<feature type="transmembrane region" description="Helical" evidence="1">
    <location>
        <begin position="186"/>
        <end position="204"/>
    </location>
</feature>
<protein>
    <submittedName>
        <fullName evidence="3">Peptidoglycan/LPS O-acetylase OafA/YrhL</fullName>
    </submittedName>
</protein>
<feature type="transmembrane region" description="Helical" evidence="1">
    <location>
        <begin position="293"/>
        <end position="311"/>
    </location>
</feature>
<evidence type="ECO:0000313" key="4">
    <source>
        <dbReference type="Proteomes" id="UP000537592"/>
    </source>
</evidence>